<dbReference type="InterPro" id="IPR032466">
    <property type="entry name" value="Metal_Hydrolase"/>
</dbReference>
<dbReference type="InterPro" id="IPR052350">
    <property type="entry name" value="Metallo-dep_Lactonases"/>
</dbReference>
<proteinExistence type="inferred from homology"/>
<dbReference type="AlphaFoldDB" id="A0A8T4J4L4"/>
<dbReference type="GO" id="GO:0016787">
    <property type="term" value="F:hydrolase activity"/>
    <property type="evidence" value="ECO:0007669"/>
    <property type="project" value="InterPro"/>
</dbReference>
<dbReference type="SUPFAM" id="SSF51556">
    <property type="entry name" value="Metallo-dependent hydrolases"/>
    <property type="match status" value="1"/>
</dbReference>
<evidence type="ECO:0000259" key="2">
    <source>
        <dbReference type="Pfam" id="PF04909"/>
    </source>
</evidence>
<protein>
    <submittedName>
        <fullName evidence="3">Amidohydrolase family protein</fullName>
    </submittedName>
</protein>
<evidence type="ECO:0000313" key="4">
    <source>
        <dbReference type="Proteomes" id="UP000675554"/>
    </source>
</evidence>
<feature type="domain" description="Amidohydrolase-related" evidence="2">
    <location>
        <begin position="3"/>
        <end position="270"/>
    </location>
</feature>
<dbReference type="PANTHER" id="PTHR43569:SF2">
    <property type="entry name" value="AMIDOHYDROLASE-RELATED DOMAIN-CONTAINING PROTEIN"/>
    <property type="match status" value="1"/>
</dbReference>
<keyword evidence="4" id="KW-1185">Reference proteome</keyword>
<organism evidence="3 4">
    <name type="scientific">Streptomyces daliensis</name>
    <dbReference type="NCBI Taxonomy" id="299421"/>
    <lineage>
        <taxon>Bacteria</taxon>
        <taxon>Bacillati</taxon>
        <taxon>Actinomycetota</taxon>
        <taxon>Actinomycetes</taxon>
        <taxon>Kitasatosporales</taxon>
        <taxon>Streptomycetaceae</taxon>
        <taxon>Streptomyces</taxon>
    </lineage>
</organism>
<dbReference type="InterPro" id="IPR006680">
    <property type="entry name" value="Amidohydro-rel"/>
</dbReference>
<comment type="similarity">
    <text evidence="1">Belongs to the metallo-dependent hydrolases superfamily.</text>
</comment>
<sequence>MRVDAHHHLWDLGRRDQPWMDGPWADPIRRTWTEADLAPHLDAHGIDATVVVQACSSAAETRELLALKERSDRVAAVVGWADLTAPGGPDLPAGLAGIRHQVQDEPDPSWLCRADVRRALARVAEAGLVYELLVTPRELPAAVATARALPELRLVLDHAAKPPIAAGEWQPWARLTEELAALPNVGCKLSGLVTEADWHGWTREDVLPWARHALDAFGPERVMFGSDWPVCGLAASYGEVHALAEHATSHLSAAERAAVFGTNAARTYGITG</sequence>
<gene>
    <name evidence="3" type="ORF">KDA82_26810</name>
</gene>
<name>A0A8T4J4L4_9ACTN</name>
<dbReference type="Proteomes" id="UP000675554">
    <property type="component" value="Unassembled WGS sequence"/>
</dbReference>
<evidence type="ECO:0000313" key="3">
    <source>
        <dbReference type="EMBL" id="MBR7676554.1"/>
    </source>
</evidence>
<evidence type="ECO:0000256" key="1">
    <source>
        <dbReference type="ARBA" id="ARBA00038310"/>
    </source>
</evidence>
<dbReference type="EMBL" id="JAGSMN010000684">
    <property type="protein sequence ID" value="MBR7676554.1"/>
    <property type="molecule type" value="Genomic_DNA"/>
</dbReference>
<reference evidence="3" key="1">
    <citation type="submission" date="2021-04" db="EMBL/GenBank/DDBJ databases">
        <title>Sequencing of actinobacteria type strains.</title>
        <authorList>
            <person name="Nguyen G.-S."/>
            <person name="Wentzel A."/>
        </authorList>
    </citation>
    <scope>NUCLEOTIDE SEQUENCE</scope>
    <source>
        <strain evidence="3">DSM 42095</strain>
    </source>
</reference>
<accession>A0A8T4J4L4</accession>
<dbReference type="PANTHER" id="PTHR43569">
    <property type="entry name" value="AMIDOHYDROLASE"/>
    <property type="match status" value="1"/>
</dbReference>
<dbReference type="Gene3D" id="3.20.20.140">
    <property type="entry name" value="Metal-dependent hydrolases"/>
    <property type="match status" value="1"/>
</dbReference>
<dbReference type="Pfam" id="PF04909">
    <property type="entry name" value="Amidohydro_2"/>
    <property type="match status" value="1"/>
</dbReference>
<comment type="caution">
    <text evidence="3">The sequence shown here is derived from an EMBL/GenBank/DDBJ whole genome shotgun (WGS) entry which is preliminary data.</text>
</comment>